<dbReference type="PROSITE" id="PS00211">
    <property type="entry name" value="ABC_TRANSPORTER_1"/>
    <property type="match status" value="1"/>
</dbReference>
<dbReference type="GO" id="GO:0016887">
    <property type="term" value="F:ATP hydrolysis activity"/>
    <property type="evidence" value="ECO:0007669"/>
    <property type="project" value="InterPro"/>
</dbReference>
<proteinExistence type="predicted"/>
<feature type="domain" description="ABC transporter" evidence="4">
    <location>
        <begin position="4"/>
        <end position="231"/>
    </location>
</feature>
<dbReference type="InterPro" id="IPR050095">
    <property type="entry name" value="ECF_ABC_transporter_ATP-bd"/>
</dbReference>
<evidence type="ECO:0000256" key="1">
    <source>
        <dbReference type="ARBA" id="ARBA00022448"/>
    </source>
</evidence>
<dbReference type="PROSITE" id="PS50893">
    <property type="entry name" value="ABC_TRANSPORTER_2"/>
    <property type="match status" value="1"/>
</dbReference>
<dbReference type="PATRIC" id="fig|1184387.3.peg.268"/>
<keyword evidence="1" id="KW-0813">Transport</keyword>
<dbReference type="CDD" id="cd03225">
    <property type="entry name" value="ABC_cobalt_CbiO_domain1"/>
    <property type="match status" value="1"/>
</dbReference>
<comment type="caution">
    <text evidence="5">The sequence shown here is derived from an EMBL/GenBank/DDBJ whole genome shotgun (WGS) entry which is preliminary data.</text>
</comment>
<dbReference type="EMBL" id="LGGP01000407">
    <property type="protein sequence ID" value="KUK78166.1"/>
    <property type="molecule type" value="Genomic_DNA"/>
</dbReference>
<dbReference type="GO" id="GO:0005524">
    <property type="term" value="F:ATP binding"/>
    <property type="evidence" value="ECO:0007669"/>
    <property type="project" value="UniProtKB-KW"/>
</dbReference>
<protein>
    <submittedName>
        <fullName evidence="5">ABC-type cobalt transport system, ATPase component</fullName>
    </submittedName>
</protein>
<evidence type="ECO:0000259" key="4">
    <source>
        <dbReference type="PROSITE" id="PS50893"/>
    </source>
</evidence>
<keyword evidence="2" id="KW-0547">Nucleotide-binding</keyword>
<dbReference type="PANTHER" id="PTHR43553">
    <property type="entry name" value="HEAVY METAL TRANSPORTER"/>
    <property type="match status" value="1"/>
</dbReference>
<dbReference type="InterPro" id="IPR003593">
    <property type="entry name" value="AAA+_ATPase"/>
</dbReference>
<dbReference type="AlphaFoldDB" id="A0A101HJW0"/>
<evidence type="ECO:0000256" key="2">
    <source>
        <dbReference type="ARBA" id="ARBA00022741"/>
    </source>
</evidence>
<dbReference type="Gene3D" id="3.40.50.300">
    <property type="entry name" value="P-loop containing nucleotide triphosphate hydrolases"/>
    <property type="match status" value="1"/>
</dbReference>
<dbReference type="SUPFAM" id="SSF52540">
    <property type="entry name" value="P-loop containing nucleoside triphosphate hydrolases"/>
    <property type="match status" value="1"/>
</dbReference>
<gene>
    <name evidence="5" type="ORF">XD94_1819</name>
</gene>
<evidence type="ECO:0000313" key="6">
    <source>
        <dbReference type="Proteomes" id="UP000054092"/>
    </source>
</evidence>
<dbReference type="InterPro" id="IPR017871">
    <property type="entry name" value="ABC_transporter-like_CS"/>
</dbReference>
<name>A0A101HJW0_9BACT</name>
<organism evidence="5 6">
    <name type="scientific">Mesotoga prima</name>
    <dbReference type="NCBI Taxonomy" id="1184387"/>
    <lineage>
        <taxon>Bacteria</taxon>
        <taxon>Thermotogati</taxon>
        <taxon>Thermotogota</taxon>
        <taxon>Thermotogae</taxon>
        <taxon>Kosmotogales</taxon>
        <taxon>Kosmotogaceae</taxon>
        <taxon>Mesotoga</taxon>
    </lineage>
</organism>
<dbReference type="Pfam" id="PF00005">
    <property type="entry name" value="ABC_tran"/>
    <property type="match status" value="1"/>
</dbReference>
<dbReference type="GO" id="GO:0042626">
    <property type="term" value="F:ATPase-coupled transmembrane transporter activity"/>
    <property type="evidence" value="ECO:0007669"/>
    <property type="project" value="TreeGrafter"/>
</dbReference>
<sequence>MLKVRKASFAYRGPGKDARIPALEKISFDLKRGDFVILTGRTGAGKTTLLQLLCGLIEPDEGTIDCESRDLSSISSMIFQYPEDCFFNATVKEEIEFGIRRSGRNASRRLEEIVESIGFDLAEFGTRRPLSLSGGEQRLVAIASIIALDREIILLDEPTSGLDEKGVATVRQILNVEKSENKTVVVATHWPAEFMDLATHVMNLKDGRIDFFVTVADYVDLNLHRERLEEKERYLLNYYKLFRRFPQSEEELILFIRRDKRC</sequence>
<dbReference type="Proteomes" id="UP000054092">
    <property type="component" value="Unassembled WGS sequence"/>
</dbReference>
<keyword evidence="3" id="KW-0067">ATP-binding</keyword>
<dbReference type="InterPro" id="IPR027417">
    <property type="entry name" value="P-loop_NTPase"/>
</dbReference>
<dbReference type="InterPro" id="IPR015856">
    <property type="entry name" value="ABC_transpr_CbiO/EcfA_su"/>
</dbReference>
<reference evidence="6" key="1">
    <citation type="journal article" date="2015" name="MBio">
        <title>Genome-Resolved Metagenomic Analysis Reveals Roles for Candidate Phyla and Other Microbial Community Members in Biogeochemical Transformations in Oil Reservoirs.</title>
        <authorList>
            <person name="Hu P."/>
            <person name="Tom L."/>
            <person name="Singh A."/>
            <person name="Thomas B.C."/>
            <person name="Baker B.J."/>
            <person name="Piceno Y.M."/>
            <person name="Andersen G.L."/>
            <person name="Banfield J.F."/>
        </authorList>
    </citation>
    <scope>NUCLEOTIDE SEQUENCE [LARGE SCALE GENOMIC DNA]</scope>
</reference>
<dbReference type="InterPro" id="IPR003439">
    <property type="entry name" value="ABC_transporter-like_ATP-bd"/>
</dbReference>
<evidence type="ECO:0000313" key="5">
    <source>
        <dbReference type="EMBL" id="KUK78166.1"/>
    </source>
</evidence>
<evidence type="ECO:0000256" key="3">
    <source>
        <dbReference type="ARBA" id="ARBA00022840"/>
    </source>
</evidence>
<dbReference type="GO" id="GO:0043190">
    <property type="term" value="C:ATP-binding cassette (ABC) transporter complex"/>
    <property type="evidence" value="ECO:0007669"/>
    <property type="project" value="TreeGrafter"/>
</dbReference>
<accession>A0A101HJW0</accession>
<dbReference type="SMART" id="SM00382">
    <property type="entry name" value="AAA"/>
    <property type="match status" value="1"/>
</dbReference>